<dbReference type="CDD" id="cd17059">
    <property type="entry name" value="Ubl_OTU1"/>
    <property type="match status" value="1"/>
</dbReference>
<dbReference type="InterPro" id="IPR048857">
    <property type="entry name" value="OTU1_Ubl"/>
</dbReference>
<dbReference type="Proteomes" id="UP000749646">
    <property type="component" value="Unassembled WGS sequence"/>
</dbReference>
<dbReference type="CDD" id="cd22745">
    <property type="entry name" value="OTU_OTU1"/>
    <property type="match status" value="1"/>
</dbReference>
<name>A0A9P6MBE0_9FUNG</name>
<evidence type="ECO:0000256" key="7">
    <source>
        <dbReference type="SAM" id="MobiDB-lite"/>
    </source>
</evidence>
<dbReference type="PANTHER" id="PTHR13312:SF0">
    <property type="entry name" value="UBIQUITIN THIOESTERASE OTU1"/>
    <property type="match status" value="1"/>
</dbReference>
<dbReference type="GO" id="GO:0005829">
    <property type="term" value="C:cytosol"/>
    <property type="evidence" value="ECO:0007669"/>
    <property type="project" value="TreeGrafter"/>
</dbReference>
<dbReference type="PROSITE" id="PS50802">
    <property type="entry name" value="OTU"/>
    <property type="match status" value="1"/>
</dbReference>
<comment type="catalytic activity">
    <reaction evidence="1 6">
        <text>Thiol-dependent hydrolysis of ester, thioester, amide, peptide and isopeptide bonds formed by the C-terminal Gly of ubiquitin (a 76-residue protein attached to proteins as an intracellular targeting signal).</text>
        <dbReference type="EC" id="3.4.19.12"/>
    </reaction>
</comment>
<dbReference type="EC" id="3.4.19.12" evidence="6"/>
<dbReference type="AlphaFoldDB" id="A0A9P6MBE0"/>
<dbReference type="PANTHER" id="PTHR13312">
    <property type="entry name" value="HIV-INDUCED PROTEIN-7-LIKE PROTEASE"/>
    <property type="match status" value="1"/>
</dbReference>
<keyword evidence="10" id="KW-1185">Reference proteome</keyword>
<comment type="subcellular location">
    <subcellularLocation>
        <location evidence="6">Cytoplasm</location>
    </subcellularLocation>
</comment>
<evidence type="ECO:0000256" key="4">
    <source>
        <dbReference type="ARBA" id="ARBA00022801"/>
    </source>
</evidence>
<evidence type="ECO:0000256" key="1">
    <source>
        <dbReference type="ARBA" id="ARBA00000707"/>
    </source>
</evidence>
<comment type="function">
    <text evidence="6">Hydrolase that can remove conjugated ubiquitin from proteins and may therefore play an important regulatory role at the level of protein turnover by preventing degradation.</text>
</comment>
<evidence type="ECO:0000259" key="8">
    <source>
        <dbReference type="PROSITE" id="PS50802"/>
    </source>
</evidence>
<comment type="caution">
    <text evidence="9">The sequence shown here is derived from an EMBL/GenBank/DDBJ whole genome shotgun (WGS) entry which is preliminary data.</text>
</comment>
<dbReference type="Gene3D" id="3.90.70.80">
    <property type="match status" value="2"/>
</dbReference>
<dbReference type="Pfam" id="PF02338">
    <property type="entry name" value="OTU"/>
    <property type="match status" value="1"/>
</dbReference>
<dbReference type="GO" id="GO:0030968">
    <property type="term" value="P:endoplasmic reticulum unfolded protein response"/>
    <property type="evidence" value="ECO:0007669"/>
    <property type="project" value="TreeGrafter"/>
</dbReference>
<evidence type="ECO:0000256" key="3">
    <source>
        <dbReference type="ARBA" id="ARBA00022786"/>
    </source>
</evidence>
<feature type="region of interest" description="Disordered" evidence="7">
    <location>
        <begin position="76"/>
        <end position="118"/>
    </location>
</feature>
<keyword evidence="2 9" id="KW-0645">Protease</keyword>
<proteinExistence type="predicted"/>
<keyword evidence="3 6" id="KW-0833">Ubl conjugation pathway</keyword>
<dbReference type="OrthoDB" id="65596at2759"/>
<sequence length="383" mass="41396">MKLRVRHKEGIAILATLTPQSTLLDLHNAIAEEIHAHVERLEVKTGYPPKLLVIDDKTAYSSLESLGVTDGEQIVTSERPEGSPSTFNFASPQPTSKAPAAVEPPATPPPTSSIASGNAASKTTFATTTGTGGSHSFGSRPVVESTGTLTTFQARGNSIDNPIGESSSFFESIPVEAALFSVARQDSIDAIRIRDEGLLVVREVADDNSCLFNAIAYTLDPSMKNNVKALRQIVADAIEANPEAYPDVVLGHPRMEYCDKIKRENSWGGAIELAIFSDHYKVEIDSIDVSTNRVDRFGMTITLFMVVLERSTTELTQTFIGEGQYSQRALLMYSGIHYDALALTPSLDIPAECDQTQFDASSEDIINAGIQLAARLKKVVCDS</sequence>
<evidence type="ECO:0000313" key="10">
    <source>
        <dbReference type="Proteomes" id="UP000749646"/>
    </source>
</evidence>
<dbReference type="InterPro" id="IPR038765">
    <property type="entry name" value="Papain-like_cys_pep_sf"/>
</dbReference>
<accession>A0A9P6MBE0</accession>
<dbReference type="EMBL" id="JAAAHW010003190">
    <property type="protein sequence ID" value="KAF9987148.1"/>
    <property type="molecule type" value="Genomic_DNA"/>
</dbReference>
<dbReference type="GO" id="GO:0008270">
    <property type="term" value="F:zinc ion binding"/>
    <property type="evidence" value="ECO:0007669"/>
    <property type="project" value="UniProtKB-KW"/>
</dbReference>
<feature type="domain" description="OTU" evidence="8">
    <location>
        <begin position="199"/>
        <end position="344"/>
    </location>
</feature>
<gene>
    <name evidence="9" type="primary">OTU1</name>
    <name evidence="9" type="ORF">BGZ65_004886</name>
</gene>
<dbReference type="SUPFAM" id="SSF54001">
    <property type="entry name" value="Cysteine proteinases"/>
    <property type="match status" value="1"/>
</dbReference>
<dbReference type="Gene3D" id="3.10.20.90">
    <property type="entry name" value="Phosphatidylinositol 3-kinase Catalytic Subunit, Chain A, domain 1"/>
    <property type="match status" value="1"/>
</dbReference>
<evidence type="ECO:0000256" key="5">
    <source>
        <dbReference type="ARBA" id="ARBA00022807"/>
    </source>
</evidence>
<protein>
    <recommendedName>
        <fullName evidence="6">Ubiquitin thioesterase OTU</fullName>
        <ecNumber evidence="6">3.4.19.12</ecNumber>
    </recommendedName>
</protein>
<dbReference type="InterPro" id="IPR003323">
    <property type="entry name" value="OTU_dom"/>
</dbReference>
<dbReference type="GO" id="GO:0005634">
    <property type="term" value="C:nucleus"/>
    <property type="evidence" value="ECO:0007669"/>
    <property type="project" value="TreeGrafter"/>
</dbReference>
<reference evidence="9" key="1">
    <citation type="journal article" date="2020" name="Fungal Divers.">
        <title>Resolving the Mortierellaceae phylogeny through synthesis of multi-gene phylogenetics and phylogenomics.</title>
        <authorList>
            <person name="Vandepol N."/>
            <person name="Liber J."/>
            <person name="Desiro A."/>
            <person name="Na H."/>
            <person name="Kennedy M."/>
            <person name="Barry K."/>
            <person name="Grigoriev I.V."/>
            <person name="Miller A.N."/>
            <person name="O'Donnell K."/>
            <person name="Stajich J.E."/>
            <person name="Bonito G."/>
        </authorList>
    </citation>
    <scope>NUCLEOTIDE SEQUENCE</scope>
    <source>
        <strain evidence="9">MES-2147</strain>
    </source>
</reference>
<dbReference type="GO" id="GO:0036503">
    <property type="term" value="P:ERAD pathway"/>
    <property type="evidence" value="ECO:0007669"/>
    <property type="project" value="TreeGrafter"/>
</dbReference>
<evidence type="ECO:0000256" key="6">
    <source>
        <dbReference type="RuleBase" id="RU367104"/>
    </source>
</evidence>
<evidence type="ECO:0000313" key="9">
    <source>
        <dbReference type="EMBL" id="KAF9987148.1"/>
    </source>
</evidence>
<feature type="compositionally biased region" description="Polar residues" evidence="7">
    <location>
        <begin position="83"/>
        <end position="96"/>
    </location>
</feature>
<dbReference type="Pfam" id="PF21403">
    <property type="entry name" value="OTU1_UBXL"/>
    <property type="match status" value="1"/>
</dbReference>
<keyword evidence="4 6" id="KW-0378">Hydrolase</keyword>
<organism evidence="9 10">
    <name type="scientific">Modicella reniformis</name>
    <dbReference type="NCBI Taxonomy" id="1440133"/>
    <lineage>
        <taxon>Eukaryota</taxon>
        <taxon>Fungi</taxon>
        <taxon>Fungi incertae sedis</taxon>
        <taxon>Mucoromycota</taxon>
        <taxon>Mortierellomycotina</taxon>
        <taxon>Mortierellomycetes</taxon>
        <taxon>Mortierellales</taxon>
        <taxon>Mortierellaceae</taxon>
        <taxon>Modicella</taxon>
    </lineage>
</organism>
<keyword evidence="6" id="KW-0963">Cytoplasm</keyword>
<keyword evidence="5 6" id="KW-0788">Thiol protease</keyword>
<dbReference type="GO" id="GO:0016579">
    <property type="term" value="P:protein deubiquitination"/>
    <property type="evidence" value="ECO:0007669"/>
    <property type="project" value="TreeGrafter"/>
</dbReference>
<dbReference type="GO" id="GO:0004843">
    <property type="term" value="F:cysteine-type deubiquitinase activity"/>
    <property type="evidence" value="ECO:0007669"/>
    <property type="project" value="UniProtKB-UniRule"/>
</dbReference>
<evidence type="ECO:0000256" key="2">
    <source>
        <dbReference type="ARBA" id="ARBA00022670"/>
    </source>
</evidence>